<evidence type="ECO:0000256" key="1">
    <source>
        <dbReference type="SAM" id="MobiDB-lite"/>
    </source>
</evidence>
<sequence>MNTLVPDGPAHVVTGVELDARGEVRRVRWYLADGGEVGMAAGAAPRPLSGESVVDTLEVVDKLLEAEPVVPLFPGHGGGVAHQVIKVHVQPDGTERIEVDPSLPGRRLRDLPRL</sequence>
<keyword evidence="3" id="KW-1185">Reference proteome</keyword>
<dbReference type="RefSeq" id="WP_114466571.1">
    <property type="nucleotide sequence ID" value="NZ_QPJK01000001.1"/>
</dbReference>
<dbReference type="EMBL" id="QPJK01000001">
    <property type="protein sequence ID" value="RCW76520.1"/>
    <property type="molecule type" value="Genomic_DNA"/>
</dbReference>
<proteinExistence type="predicted"/>
<name>A0A368Y8C3_9BURK</name>
<dbReference type="AlphaFoldDB" id="A0A368Y8C3"/>
<evidence type="ECO:0000313" key="3">
    <source>
        <dbReference type="Proteomes" id="UP000252884"/>
    </source>
</evidence>
<comment type="caution">
    <text evidence="2">The sequence shown here is derived from an EMBL/GenBank/DDBJ whole genome shotgun (WGS) entry which is preliminary data.</text>
</comment>
<dbReference type="OrthoDB" id="8904584at2"/>
<dbReference type="Proteomes" id="UP000252884">
    <property type="component" value="Unassembled WGS sequence"/>
</dbReference>
<organism evidence="2 3">
    <name type="scientific">Pseudorhodoferax soli</name>
    <dbReference type="NCBI Taxonomy" id="545864"/>
    <lineage>
        <taxon>Bacteria</taxon>
        <taxon>Pseudomonadati</taxon>
        <taxon>Pseudomonadota</taxon>
        <taxon>Betaproteobacteria</taxon>
        <taxon>Burkholderiales</taxon>
        <taxon>Comamonadaceae</taxon>
    </lineage>
</organism>
<protein>
    <submittedName>
        <fullName evidence="2">Uncharacterized protein</fullName>
    </submittedName>
</protein>
<accession>A0A368Y8C3</accession>
<reference evidence="2 3" key="1">
    <citation type="submission" date="2018-07" db="EMBL/GenBank/DDBJ databases">
        <title>Genomic Encyclopedia of Type Strains, Phase IV (KMG-IV): sequencing the most valuable type-strain genomes for metagenomic binning, comparative biology and taxonomic classification.</title>
        <authorList>
            <person name="Goeker M."/>
        </authorList>
    </citation>
    <scope>NUCLEOTIDE SEQUENCE [LARGE SCALE GENOMIC DNA]</scope>
    <source>
        <strain evidence="2 3">DSM 21634</strain>
    </source>
</reference>
<feature type="region of interest" description="Disordered" evidence="1">
    <location>
        <begin position="93"/>
        <end position="114"/>
    </location>
</feature>
<gene>
    <name evidence="2" type="ORF">DES41_1011126</name>
</gene>
<evidence type="ECO:0000313" key="2">
    <source>
        <dbReference type="EMBL" id="RCW76520.1"/>
    </source>
</evidence>